<keyword evidence="8 17" id="KW-0812">Transmembrane</keyword>
<dbReference type="GO" id="GO:0071555">
    <property type="term" value="P:cell wall organization"/>
    <property type="evidence" value="ECO:0007669"/>
    <property type="project" value="UniProtKB-KW"/>
</dbReference>
<keyword evidence="11 17" id="KW-1133">Transmembrane helix</keyword>
<dbReference type="InterPro" id="IPR001182">
    <property type="entry name" value="FtsW/RodA"/>
</dbReference>
<evidence type="ECO:0000256" key="6">
    <source>
        <dbReference type="ARBA" id="ARBA00022676"/>
    </source>
</evidence>
<evidence type="ECO:0000313" key="18">
    <source>
        <dbReference type="EMBL" id="EXJ15490.1"/>
    </source>
</evidence>
<dbReference type="GO" id="GO:0008360">
    <property type="term" value="P:regulation of cell shape"/>
    <property type="evidence" value="ECO:0007669"/>
    <property type="project" value="UniProtKB-KW"/>
</dbReference>
<dbReference type="NCBIfam" id="TIGR02614">
    <property type="entry name" value="ftsW"/>
    <property type="match status" value="1"/>
</dbReference>
<name>W9VYL9_9GAMM</name>
<evidence type="ECO:0000256" key="11">
    <source>
        <dbReference type="ARBA" id="ARBA00022989"/>
    </source>
</evidence>
<evidence type="ECO:0000256" key="17">
    <source>
        <dbReference type="HAMAP-Rule" id="MF_00913"/>
    </source>
</evidence>
<evidence type="ECO:0000256" key="12">
    <source>
        <dbReference type="ARBA" id="ARBA00023136"/>
    </source>
</evidence>
<evidence type="ECO:0000256" key="1">
    <source>
        <dbReference type="ARBA" id="ARBA00004651"/>
    </source>
</evidence>
<evidence type="ECO:0000256" key="5">
    <source>
        <dbReference type="ARBA" id="ARBA00022618"/>
    </source>
</evidence>
<evidence type="ECO:0000256" key="2">
    <source>
        <dbReference type="ARBA" id="ARBA00004752"/>
    </source>
</evidence>
<comment type="caution">
    <text evidence="18">The sequence shown here is derived from an EMBL/GenBank/DDBJ whole genome shotgun (WGS) entry which is preliminary data.</text>
</comment>
<dbReference type="PANTHER" id="PTHR30474">
    <property type="entry name" value="CELL CYCLE PROTEIN"/>
    <property type="match status" value="1"/>
</dbReference>
<dbReference type="GO" id="GO:0005886">
    <property type="term" value="C:plasma membrane"/>
    <property type="evidence" value="ECO:0007669"/>
    <property type="project" value="UniProtKB-SubCell"/>
</dbReference>
<evidence type="ECO:0000313" key="19">
    <source>
        <dbReference type="Proteomes" id="UP000019460"/>
    </source>
</evidence>
<keyword evidence="10 17" id="KW-0573">Peptidoglycan synthesis</keyword>
<dbReference type="RefSeq" id="WP_043752353.1">
    <property type="nucleotide sequence ID" value="NZ_AONC01000025.1"/>
</dbReference>
<dbReference type="PATRIC" id="fig|1249627.3.peg.1682"/>
<feature type="transmembrane region" description="Helical" evidence="17">
    <location>
        <begin position="201"/>
        <end position="223"/>
    </location>
</feature>
<dbReference type="PANTHER" id="PTHR30474:SF2">
    <property type="entry name" value="PEPTIDOGLYCAN GLYCOSYLTRANSFERASE FTSW-RELATED"/>
    <property type="match status" value="1"/>
</dbReference>
<dbReference type="GO" id="GO:0015648">
    <property type="term" value="F:lipid-linked peptidoglycan transporter activity"/>
    <property type="evidence" value="ECO:0007669"/>
    <property type="project" value="TreeGrafter"/>
</dbReference>
<dbReference type="eggNOG" id="COG0772">
    <property type="taxonomic scope" value="Bacteria"/>
</dbReference>
<dbReference type="HAMAP" id="MF_00913">
    <property type="entry name" value="PGT_FtsW_proteobact"/>
    <property type="match status" value="1"/>
</dbReference>
<reference evidence="18 19" key="1">
    <citation type="submission" date="2012-11" db="EMBL/GenBank/DDBJ databases">
        <title>Genome assembly of Thiorhodococcus sp. AK35.</title>
        <authorList>
            <person name="Nupur N."/>
            <person name="Khatri I."/>
            <person name="Subramanian S."/>
            <person name="Pinnaka A."/>
        </authorList>
    </citation>
    <scope>NUCLEOTIDE SEQUENCE [LARGE SCALE GENOMIC DNA]</scope>
    <source>
        <strain evidence="18 19">AK35</strain>
    </source>
</reference>
<comment type="catalytic activity">
    <reaction evidence="16 17">
        <text>[GlcNAc-(1-&gt;4)-Mur2Ac(oyl-L-Ala-gamma-D-Glu-L-Lys-D-Ala-D-Ala)](n)-di-trans,octa-cis-undecaprenyl diphosphate + beta-D-GlcNAc-(1-&gt;4)-Mur2Ac(oyl-L-Ala-gamma-D-Glu-L-Lys-D-Ala-D-Ala)-di-trans,octa-cis-undecaprenyl diphosphate = [GlcNAc-(1-&gt;4)-Mur2Ac(oyl-L-Ala-gamma-D-Glu-L-Lys-D-Ala-D-Ala)](n+1)-di-trans,octa-cis-undecaprenyl diphosphate + di-trans,octa-cis-undecaprenyl diphosphate + H(+)</text>
        <dbReference type="Rhea" id="RHEA:23708"/>
        <dbReference type="Rhea" id="RHEA-COMP:9602"/>
        <dbReference type="Rhea" id="RHEA-COMP:9603"/>
        <dbReference type="ChEBI" id="CHEBI:15378"/>
        <dbReference type="ChEBI" id="CHEBI:58405"/>
        <dbReference type="ChEBI" id="CHEBI:60033"/>
        <dbReference type="ChEBI" id="CHEBI:78435"/>
        <dbReference type="EC" id="2.4.99.28"/>
    </reaction>
</comment>
<feature type="transmembrane region" description="Helical" evidence="17">
    <location>
        <begin position="128"/>
        <end position="144"/>
    </location>
</feature>
<dbReference type="GO" id="GO:0032153">
    <property type="term" value="C:cell division site"/>
    <property type="evidence" value="ECO:0007669"/>
    <property type="project" value="UniProtKB-UniRule"/>
</dbReference>
<dbReference type="InterPro" id="IPR013437">
    <property type="entry name" value="FtsW"/>
</dbReference>
<accession>W9VYL9</accession>
<feature type="transmembrane region" description="Helical" evidence="17">
    <location>
        <begin position="179"/>
        <end position="196"/>
    </location>
</feature>
<dbReference type="GO" id="GO:0043093">
    <property type="term" value="P:FtsZ-dependent cytokinesis"/>
    <property type="evidence" value="ECO:0007669"/>
    <property type="project" value="UniProtKB-UniRule"/>
</dbReference>
<feature type="transmembrane region" description="Helical" evidence="17">
    <location>
        <begin position="319"/>
        <end position="343"/>
    </location>
</feature>
<evidence type="ECO:0000256" key="9">
    <source>
        <dbReference type="ARBA" id="ARBA00022960"/>
    </source>
</evidence>
<feature type="transmembrane region" description="Helical" evidence="17">
    <location>
        <begin position="90"/>
        <end position="108"/>
    </location>
</feature>
<feature type="transmembrane region" description="Helical" evidence="17">
    <location>
        <begin position="58"/>
        <end position="78"/>
    </location>
</feature>
<keyword evidence="9 17" id="KW-0133">Cell shape</keyword>
<comment type="subcellular location">
    <subcellularLocation>
        <location evidence="17">Cell inner membrane</location>
        <topology evidence="17">Multi-pass membrane protein</topology>
    </subcellularLocation>
    <subcellularLocation>
        <location evidence="1">Cell membrane</location>
        <topology evidence="1">Multi-pass membrane protein</topology>
    </subcellularLocation>
    <text evidence="17">Localizes to the division septum.</text>
</comment>
<dbReference type="EMBL" id="AONC01000025">
    <property type="protein sequence ID" value="EXJ15490.1"/>
    <property type="molecule type" value="Genomic_DNA"/>
</dbReference>
<dbReference type="GO" id="GO:0008955">
    <property type="term" value="F:peptidoglycan glycosyltransferase activity"/>
    <property type="evidence" value="ECO:0007669"/>
    <property type="project" value="UniProtKB-UniRule"/>
</dbReference>
<evidence type="ECO:0000256" key="13">
    <source>
        <dbReference type="ARBA" id="ARBA00023306"/>
    </source>
</evidence>
<feature type="transmembrane region" description="Helical" evidence="17">
    <location>
        <begin position="355"/>
        <end position="374"/>
    </location>
</feature>
<evidence type="ECO:0000256" key="10">
    <source>
        <dbReference type="ARBA" id="ARBA00022984"/>
    </source>
</evidence>
<sequence length="398" mass="43016">MTAAVRTRRSGPRRRERALPMDYPLLVCALGLLAFGFVMVASASMSIAENCCHDPFYYIMRHGLALGLALTAGLLTYFVPLDAWERLGTLLILLGIAVLVLVLVPGIGRTVNGATRWIPLGPLNLQPSEFLKLFAVIYVSGYLVRHAESVANDLSGFIRPMILVGVAAALILMQPDFGTTAVMLATVMGLLFLGGVSILPFVFLIGVVGVGLVALVILSPYRWARVTSFLNPWEDPFNSGYQLSQALIAFGRGEWFGVGLGNGIQKQFFLPEAHTDFLASVIGEEFGLVGMLVLIAAFAFIVSRAFAIGVRAEILETRFASYVAQGIGLWLGLQAFVNIGVNVGLLPTKGLTLPFLSYGSNSLIVGCMAIALLLRIDVNVRQQESDARLKRGVKWVRA</sequence>
<dbReference type="UniPathway" id="UPA00219"/>
<keyword evidence="14 17" id="KW-0961">Cell wall biogenesis/degradation</keyword>
<evidence type="ECO:0000256" key="7">
    <source>
        <dbReference type="ARBA" id="ARBA00022679"/>
    </source>
</evidence>
<evidence type="ECO:0000256" key="16">
    <source>
        <dbReference type="ARBA" id="ARBA00049902"/>
    </source>
</evidence>
<keyword evidence="3 17" id="KW-1003">Cell membrane</keyword>
<keyword evidence="19" id="KW-1185">Reference proteome</keyword>
<evidence type="ECO:0000256" key="8">
    <source>
        <dbReference type="ARBA" id="ARBA00022692"/>
    </source>
</evidence>
<keyword evidence="5 17" id="KW-0132">Cell division</keyword>
<feature type="transmembrane region" description="Helical" evidence="17">
    <location>
        <begin position="156"/>
        <end position="173"/>
    </location>
</feature>
<dbReference type="Proteomes" id="UP000019460">
    <property type="component" value="Unassembled WGS sequence"/>
</dbReference>
<dbReference type="Pfam" id="PF01098">
    <property type="entry name" value="FTSW_RODA_SPOVE"/>
    <property type="match status" value="1"/>
</dbReference>
<evidence type="ECO:0000256" key="4">
    <source>
        <dbReference type="ARBA" id="ARBA00022519"/>
    </source>
</evidence>
<keyword evidence="13 17" id="KW-0131">Cell cycle</keyword>
<keyword evidence="12 17" id="KW-0472">Membrane</keyword>
<keyword evidence="7 17" id="KW-0808">Transferase</keyword>
<dbReference type="OrthoDB" id="9768187at2"/>
<keyword evidence="4 17" id="KW-0997">Cell inner membrane</keyword>
<comment type="function">
    <text evidence="17">Peptidoglycan polymerase that is essential for cell division.</text>
</comment>
<feature type="transmembrane region" description="Helical" evidence="17">
    <location>
        <begin position="286"/>
        <end position="307"/>
    </location>
</feature>
<protein>
    <recommendedName>
        <fullName evidence="17">Probable peptidoglycan glycosyltransferase FtsW</fullName>
        <shortName evidence="17">PGT</shortName>
        <ecNumber evidence="17">2.4.99.28</ecNumber>
    </recommendedName>
    <alternativeName>
        <fullName evidence="17">Cell division protein FtsW</fullName>
    </alternativeName>
    <alternativeName>
        <fullName evidence="17">Cell wall polymerase</fullName>
    </alternativeName>
    <alternativeName>
        <fullName evidence="17">Peptidoglycan polymerase</fullName>
        <shortName evidence="17">PG polymerase</shortName>
    </alternativeName>
</protein>
<comment type="pathway">
    <text evidence="2 17">Cell wall biogenesis; peptidoglycan biosynthesis.</text>
</comment>
<dbReference type="AlphaFoldDB" id="W9VYL9"/>
<gene>
    <name evidence="17" type="primary">ftsW</name>
    <name evidence="18" type="ORF">D779_1232</name>
</gene>
<organism evidence="18 19">
    <name type="scientific">Imhoffiella purpurea</name>
    <dbReference type="NCBI Taxonomy" id="1249627"/>
    <lineage>
        <taxon>Bacteria</taxon>
        <taxon>Pseudomonadati</taxon>
        <taxon>Pseudomonadota</taxon>
        <taxon>Gammaproteobacteria</taxon>
        <taxon>Chromatiales</taxon>
        <taxon>Chromatiaceae</taxon>
        <taxon>Imhoffiella</taxon>
    </lineage>
</organism>
<evidence type="ECO:0000256" key="3">
    <source>
        <dbReference type="ARBA" id="ARBA00022475"/>
    </source>
</evidence>
<evidence type="ECO:0000256" key="14">
    <source>
        <dbReference type="ARBA" id="ARBA00023316"/>
    </source>
</evidence>
<dbReference type="STRING" id="1249627.D779_1232"/>
<proteinExistence type="inferred from homology"/>
<evidence type="ECO:0000256" key="15">
    <source>
        <dbReference type="ARBA" id="ARBA00038053"/>
    </source>
</evidence>
<keyword evidence="6 17" id="KW-0328">Glycosyltransferase</keyword>
<comment type="similarity">
    <text evidence="15 17">Belongs to the SEDS family. FtsW subfamily.</text>
</comment>
<dbReference type="EC" id="2.4.99.28" evidence="17"/>
<dbReference type="GO" id="GO:0009252">
    <property type="term" value="P:peptidoglycan biosynthetic process"/>
    <property type="evidence" value="ECO:0007669"/>
    <property type="project" value="UniProtKB-UniRule"/>
</dbReference>